<dbReference type="SMART" id="SM00465">
    <property type="entry name" value="GIYc"/>
    <property type="match status" value="1"/>
</dbReference>
<reference evidence="3 4" key="1">
    <citation type="journal article" date="2012" name="J. Bacteriol.">
        <title>Draft Genome Sequence of Cecembia lonarensis Strain LW9T, Isolated from Lonar Lake, a Haloalkaline Lake in India.</title>
        <authorList>
            <person name="Shivaji S."/>
            <person name="Ara S."/>
            <person name="Singh A."/>
            <person name="Pinnaka A.K."/>
        </authorList>
    </citation>
    <scope>NUCLEOTIDE SEQUENCE [LARGE SCALE GENOMIC DNA]</scope>
    <source>
        <strain evidence="3 4">LW9</strain>
    </source>
</reference>
<dbReference type="PANTHER" id="PTHR34477:SF1">
    <property type="entry name" value="UPF0213 PROTEIN YHBQ"/>
    <property type="match status" value="1"/>
</dbReference>
<dbReference type="AlphaFoldDB" id="K1LZY8"/>
<dbReference type="InterPro" id="IPR050190">
    <property type="entry name" value="UPF0213_domain"/>
</dbReference>
<organism evidence="3 4">
    <name type="scientific">Cecembia lonarensis (strain CCUG 58316 / KCTC 22772 / LW9)</name>
    <dbReference type="NCBI Taxonomy" id="1225176"/>
    <lineage>
        <taxon>Bacteria</taxon>
        <taxon>Pseudomonadati</taxon>
        <taxon>Bacteroidota</taxon>
        <taxon>Cytophagia</taxon>
        <taxon>Cytophagales</taxon>
        <taxon>Cyclobacteriaceae</taxon>
        <taxon>Cecembia</taxon>
    </lineage>
</organism>
<dbReference type="Gene3D" id="3.40.1440.10">
    <property type="entry name" value="GIY-YIG endonuclease"/>
    <property type="match status" value="1"/>
</dbReference>
<sequence length="84" mass="10256">MFYVYVLRSQKDKKFYTGFTKNLEKRLLEHNNGLSASTKYRIPFDLVYFEACLNQQDAMHREKYLKSTYGKRYLKNRLKNFLLE</sequence>
<dbReference type="PROSITE" id="PS50164">
    <property type="entry name" value="GIY_YIG"/>
    <property type="match status" value="1"/>
</dbReference>
<keyword evidence="4" id="KW-1185">Reference proteome</keyword>
<dbReference type="EMBL" id="AMGM01000020">
    <property type="protein sequence ID" value="EKB49669.1"/>
    <property type="molecule type" value="Genomic_DNA"/>
</dbReference>
<dbReference type="InterPro" id="IPR035901">
    <property type="entry name" value="GIY-YIG_endonuc_sf"/>
</dbReference>
<comment type="similarity">
    <text evidence="1">Belongs to the UPF0213 family.</text>
</comment>
<evidence type="ECO:0000313" key="4">
    <source>
        <dbReference type="Proteomes" id="UP000004478"/>
    </source>
</evidence>
<feature type="domain" description="GIY-YIG" evidence="2">
    <location>
        <begin position="1"/>
        <end position="75"/>
    </location>
</feature>
<accession>K1LZY8</accession>
<dbReference type="PANTHER" id="PTHR34477">
    <property type="entry name" value="UPF0213 PROTEIN YHBQ"/>
    <property type="match status" value="1"/>
</dbReference>
<gene>
    <name evidence="3" type="ORF">B879_01686</name>
</gene>
<dbReference type="RefSeq" id="WP_009184717.1">
    <property type="nucleotide sequence ID" value="NZ_AMGM01000020.1"/>
</dbReference>
<evidence type="ECO:0000259" key="2">
    <source>
        <dbReference type="PROSITE" id="PS50164"/>
    </source>
</evidence>
<proteinExistence type="inferred from homology"/>
<dbReference type="InterPro" id="IPR000305">
    <property type="entry name" value="GIY-YIG_endonuc"/>
</dbReference>
<protein>
    <submittedName>
        <fullName evidence="3">GIY-YIG nuclease superfamily protein</fullName>
    </submittedName>
</protein>
<evidence type="ECO:0000313" key="3">
    <source>
        <dbReference type="EMBL" id="EKB49669.1"/>
    </source>
</evidence>
<dbReference type="OrthoDB" id="1495241at2"/>
<comment type="caution">
    <text evidence="3">The sequence shown here is derived from an EMBL/GenBank/DDBJ whole genome shotgun (WGS) entry which is preliminary data.</text>
</comment>
<dbReference type="SUPFAM" id="SSF82771">
    <property type="entry name" value="GIY-YIG endonuclease"/>
    <property type="match status" value="1"/>
</dbReference>
<dbReference type="CDD" id="cd10449">
    <property type="entry name" value="GIY-YIG_SLX1_like"/>
    <property type="match status" value="1"/>
</dbReference>
<name>K1LZY8_CECL9</name>
<dbReference type="Proteomes" id="UP000004478">
    <property type="component" value="Unassembled WGS sequence"/>
</dbReference>
<evidence type="ECO:0000256" key="1">
    <source>
        <dbReference type="ARBA" id="ARBA00007435"/>
    </source>
</evidence>
<dbReference type="Pfam" id="PF01541">
    <property type="entry name" value="GIY-YIG"/>
    <property type="match status" value="1"/>
</dbReference>